<dbReference type="AlphaFoldDB" id="A0A0E9U3X3"/>
<reference evidence="1" key="1">
    <citation type="submission" date="2014-11" db="EMBL/GenBank/DDBJ databases">
        <authorList>
            <person name="Amaro Gonzalez C."/>
        </authorList>
    </citation>
    <scope>NUCLEOTIDE SEQUENCE</scope>
</reference>
<protein>
    <submittedName>
        <fullName evidence="1">Uncharacterized protein</fullName>
    </submittedName>
</protein>
<organism evidence="1">
    <name type="scientific">Anguilla anguilla</name>
    <name type="common">European freshwater eel</name>
    <name type="synonym">Muraena anguilla</name>
    <dbReference type="NCBI Taxonomy" id="7936"/>
    <lineage>
        <taxon>Eukaryota</taxon>
        <taxon>Metazoa</taxon>
        <taxon>Chordata</taxon>
        <taxon>Craniata</taxon>
        <taxon>Vertebrata</taxon>
        <taxon>Euteleostomi</taxon>
        <taxon>Actinopterygii</taxon>
        <taxon>Neopterygii</taxon>
        <taxon>Teleostei</taxon>
        <taxon>Anguilliformes</taxon>
        <taxon>Anguillidae</taxon>
        <taxon>Anguilla</taxon>
    </lineage>
</organism>
<dbReference type="EMBL" id="GBXM01048135">
    <property type="protein sequence ID" value="JAH60442.1"/>
    <property type="molecule type" value="Transcribed_RNA"/>
</dbReference>
<sequence>MGKHFQPDWPHPISDIITGYFAFFCQLEKIL</sequence>
<proteinExistence type="predicted"/>
<evidence type="ECO:0000313" key="1">
    <source>
        <dbReference type="EMBL" id="JAH60442.1"/>
    </source>
</evidence>
<name>A0A0E9U3X3_ANGAN</name>
<reference evidence="1" key="2">
    <citation type="journal article" date="2015" name="Fish Shellfish Immunol.">
        <title>Early steps in the European eel (Anguilla anguilla)-Vibrio vulnificus interaction in the gills: Role of the RtxA13 toxin.</title>
        <authorList>
            <person name="Callol A."/>
            <person name="Pajuelo D."/>
            <person name="Ebbesson L."/>
            <person name="Teles M."/>
            <person name="MacKenzie S."/>
            <person name="Amaro C."/>
        </authorList>
    </citation>
    <scope>NUCLEOTIDE SEQUENCE</scope>
</reference>
<accession>A0A0E9U3X3</accession>